<dbReference type="SUPFAM" id="SSF53756">
    <property type="entry name" value="UDP-Glycosyltransferase/glycogen phosphorylase"/>
    <property type="match status" value="1"/>
</dbReference>
<evidence type="ECO:0000313" key="5">
    <source>
        <dbReference type="Proteomes" id="UP000229641"/>
    </source>
</evidence>
<dbReference type="GO" id="GO:0016757">
    <property type="term" value="F:glycosyltransferase activity"/>
    <property type="evidence" value="ECO:0007669"/>
    <property type="project" value="InterPro"/>
</dbReference>
<gene>
    <name evidence="4" type="ORF">COV72_01505</name>
</gene>
<evidence type="ECO:0008006" key="6">
    <source>
        <dbReference type="Google" id="ProtNLM"/>
    </source>
</evidence>
<evidence type="ECO:0000259" key="2">
    <source>
        <dbReference type="Pfam" id="PF00534"/>
    </source>
</evidence>
<evidence type="ECO:0000313" key="4">
    <source>
        <dbReference type="EMBL" id="PIQ89752.1"/>
    </source>
</evidence>
<keyword evidence="1" id="KW-0808">Transferase</keyword>
<dbReference type="InterPro" id="IPR028098">
    <property type="entry name" value="Glyco_trans_4-like_N"/>
</dbReference>
<dbReference type="EMBL" id="PCWA01000016">
    <property type="protein sequence ID" value="PIQ89752.1"/>
    <property type="molecule type" value="Genomic_DNA"/>
</dbReference>
<dbReference type="InterPro" id="IPR001296">
    <property type="entry name" value="Glyco_trans_1"/>
</dbReference>
<reference evidence="4 5" key="1">
    <citation type="submission" date="2017-09" db="EMBL/GenBank/DDBJ databases">
        <title>Depth-based differentiation of microbial function through sediment-hosted aquifers and enrichment of novel symbionts in the deep terrestrial subsurface.</title>
        <authorList>
            <person name="Probst A.J."/>
            <person name="Ladd B."/>
            <person name="Jarett J.K."/>
            <person name="Geller-Mcgrath D.E."/>
            <person name="Sieber C.M."/>
            <person name="Emerson J.B."/>
            <person name="Anantharaman K."/>
            <person name="Thomas B.C."/>
            <person name="Malmstrom R."/>
            <person name="Stieglmeier M."/>
            <person name="Klingl A."/>
            <person name="Woyke T."/>
            <person name="Ryan C.M."/>
            <person name="Banfield J.F."/>
        </authorList>
    </citation>
    <scope>NUCLEOTIDE SEQUENCE [LARGE SCALE GENOMIC DNA]</scope>
    <source>
        <strain evidence="4">CG11_big_fil_rev_8_21_14_0_20_42_13</strain>
    </source>
</reference>
<dbReference type="Pfam" id="PF00534">
    <property type="entry name" value="Glycos_transf_1"/>
    <property type="match status" value="1"/>
</dbReference>
<accession>A0A2H0LZF4</accession>
<dbReference type="Proteomes" id="UP000229641">
    <property type="component" value="Unassembled WGS sequence"/>
</dbReference>
<evidence type="ECO:0000256" key="1">
    <source>
        <dbReference type="ARBA" id="ARBA00022679"/>
    </source>
</evidence>
<comment type="caution">
    <text evidence="4">The sequence shown here is derived from an EMBL/GenBank/DDBJ whole genome shotgun (WGS) entry which is preliminary data.</text>
</comment>
<dbReference type="Pfam" id="PF13439">
    <property type="entry name" value="Glyco_transf_4"/>
    <property type="match status" value="1"/>
</dbReference>
<dbReference type="GO" id="GO:0009103">
    <property type="term" value="P:lipopolysaccharide biosynthetic process"/>
    <property type="evidence" value="ECO:0007669"/>
    <property type="project" value="TreeGrafter"/>
</dbReference>
<feature type="domain" description="Glycosyl transferase family 1" evidence="2">
    <location>
        <begin position="182"/>
        <end position="345"/>
    </location>
</feature>
<evidence type="ECO:0000259" key="3">
    <source>
        <dbReference type="Pfam" id="PF13439"/>
    </source>
</evidence>
<organism evidence="4 5">
    <name type="scientific">Candidatus Ghiorseimicrobium undicola</name>
    <dbReference type="NCBI Taxonomy" id="1974746"/>
    <lineage>
        <taxon>Bacteria</taxon>
        <taxon>Pseudomonadati</taxon>
        <taxon>Candidatus Omnitrophota</taxon>
        <taxon>Candidatus Ghiorseimicrobium</taxon>
    </lineage>
</organism>
<dbReference type="CDD" id="cd03801">
    <property type="entry name" value="GT4_PimA-like"/>
    <property type="match status" value="1"/>
</dbReference>
<dbReference type="PANTHER" id="PTHR46401:SF2">
    <property type="entry name" value="GLYCOSYLTRANSFERASE WBBK-RELATED"/>
    <property type="match status" value="1"/>
</dbReference>
<proteinExistence type="predicted"/>
<dbReference type="AlphaFoldDB" id="A0A2H0LZF4"/>
<feature type="domain" description="Glycosyltransferase subfamily 4-like N-terminal" evidence="3">
    <location>
        <begin position="19"/>
        <end position="174"/>
    </location>
</feature>
<sequence length="368" mass="43840">MKKILLISFEYPVSRTYCGGVGQIVKQCRNALLKLGYEPYVLITASFQKKYPVKLLLPDDTLVNYKHFWNFQKDYGLCRFNYIIQHFINWTGELRKIKNRKGRKPKIIYHFHSILRREKDSGFKTLNHFLHNQEKMIYIADKIICPSRYEYDNFSRYFPSFLNKVVLIENTIETFSKKPKQIKEIRAEYNIRKNDTVALYVGRLENIKGADVIIKYLPGILKRHAKLKFFMIGKTLQNDLYKKLMRLKNQFPQQLFYIRHMDKDKLFQFHYLSHIYIHSSLSESFSLSTHESALCNNALLLNRLPVLDKFKDAAMFFDVGADNFIPGFEHLIKNRRLRSRLSRRAFRIAKGFLAKNRLKEKLSELLRL</sequence>
<dbReference type="Gene3D" id="3.40.50.2000">
    <property type="entry name" value="Glycogen Phosphorylase B"/>
    <property type="match status" value="2"/>
</dbReference>
<dbReference type="PANTHER" id="PTHR46401">
    <property type="entry name" value="GLYCOSYLTRANSFERASE WBBK-RELATED"/>
    <property type="match status" value="1"/>
</dbReference>
<protein>
    <recommendedName>
        <fullName evidence="6">Glycosyl transferase family 1 domain-containing protein</fullName>
    </recommendedName>
</protein>
<name>A0A2H0LZF4_9BACT</name>